<evidence type="ECO:0000313" key="3">
    <source>
        <dbReference type="Proteomes" id="UP000050416"/>
    </source>
</evidence>
<gene>
    <name evidence="2" type="ORF">HLUCCX14_03390</name>
</gene>
<dbReference type="Proteomes" id="UP000050416">
    <property type="component" value="Unassembled WGS sequence"/>
</dbReference>
<protein>
    <submittedName>
        <fullName evidence="2">Uncharacterized protein</fullName>
    </submittedName>
</protein>
<reference evidence="2 3" key="1">
    <citation type="submission" date="2015-09" db="EMBL/GenBank/DDBJ databases">
        <title>Identification and resolution of microdiversity through metagenomic sequencing of parallel consortia.</title>
        <authorList>
            <person name="Nelson W.C."/>
            <person name="Romine M.F."/>
            <person name="Lindemann S.R."/>
        </authorList>
    </citation>
    <scope>NUCLEOTIDE SEQUENCE [LARGE SCALE GENOMIC DNA]</scope>
    <source>
        <strain evidence="2">HL-55</strain>
    </source>
</reference>
<dbReference type="STRING" id="1305731.GCA_000934705_01269"/>
<organism evidence="2 3">
    <name type="scientific">Marinobacter excellens HL-55</name>
    <dbReference type="NCBI Taxonomy" id="1305731"/>
    <lineage>
        <taxon>Bacteria</taxon>
        <taxon>Pseudomonadati</taxon>
        <taxon>Pseudomonadota</taxon>
        <taxon>Gammaproteobacteria</taxon>
        <taxon>Pseudomonadales</taxon>
        <taxon>Marinobacteraceae</taxon>
        <taxon>Marinobacter</taxon>
    </lineage>
</organism>
<sequence length="34" mass="3447">MKKTAKSDSSADAVASVLLVLLAVAFAVVWVAGQ</sequence>
<keyword evidence="1" id="KW-0812">Transmembrane</keyword>
<accession>A0A0P7YJ22</accession>
<name>A0A0P7YJ22_9GAMM</name>
<keyword evidence="1" id="KW-0472">Membrane</keyword>
<evidence type="ECO:0000256" key="1">
    <source>
        <dbReference type="SAM" id="Phobius"/>
    </source>
</evidence>
<proteinExistence type="predicted"/>
<comment type="caution">
    <text evidence="2">The sequence shown here is derived from an EMBL/GenBank/DDBJ whole genome shotgun (WGS) entry which is preliminary data.</text>
</comment>
<keyword evidence="1" id="KW-1133">Transmembrane helix</keyword>
<dbReference type="EMBL" id="LJZQ01000003">
    <property type="protein sequence ID" value="KPQ30141.1"/>
    <property type="molecule type" value="Genomic_DNA"/>
</dbReference>
<feature type="transmembrane region" description="Helical" evidence="1">
    <location>
        <begin position="12"/>
        <end position="32"/>
    </location>
</feature>
<dbReference type="PATRIC" id="fig|1305731.5.peg.2584"/>
<dbReference type="AlphaFoldDB" id="A0A0P7YJ22"/>
<evidence type="ECO:0000313" key="2">
    <source>
        <dbReference type="EMBL" id="KPQ30141.1"/>
    </source>
</evidence>